<organism evidence="1">
    <name type="scientific">Notodromas monacha</name>
    <dbReference type="NCBI Taxonomy" id="399045"/>
    <lineage>
        <taxon>Eukaryota</taxon>
        <taxon>Metazoa</taxon>
        <taxon>Ecdysozoa</taxon>
        <taxon>Arthropoda</taxon>
        <taxon>Crustacea</taxon>
        <taxon>Oligostraca</taxon>
        <taxon>Ostracoda</taxon>
        <taxon>Podocopa</taxon>
        <taxon>Podocopida</taxon>
        <taxon>Cypridocopina</taxon>
        <taxon>Cypridoidea</taxon>
        <taxon>Cyprididae</taxon>
        <taxon>Notodromas</taxon>
    </lineage>
</organism>
<dbReference type="PANTHER" id="PTHR11803">
    <property type="entry name" value="2-IMINOBUTANOATE/2-IMINOPROPANOATE DEAMINASE RIDA"/>
    <property type="match status" value="1"/>
</dbReference>
<dbReference type="GO" id="GO:0005739">
    <property type="term" value="C:mitochondrion"/>
    <property type="evidence" value="ECO:0007669"/>
    <property type="project" value="TreeGrafter"/>
</dbReference>
<dbReference type="InterPro" id="IPR035959">
    <property type="entry name" value="RutC-like_sf"/>
</dbReference>
<dbReference type="GO" id="GO:0019239">
    <property type="term" value="F:deaminase activity"/>
    <property type="evidence" value="ECO:0007669"/>
    <property type="project" value="TreeGrafter"/>
</dbReference>
<protein>
    <submittedName>
        <fullName evidence="1">Uncharacterized protein</fullName>
    </submittedName>
</protein>
<dbReference type="Pfam" id="PF01042">
    <property type="entry name" value="Ribonuc_L-PSP"/>
    <property type="match status" value="1"/>
</dbReference>
<dbReference type="InterPro" id="IPR006175">
    <property type="entry name" value="YjgF/YER057c/UK114"/>
</dbReference>
<keyword evidence="2" id="KW-1185">Reference proteome</keyword>
<reference evidence="1" key="1">
    <citation type="submission" date="2020-11" db="EMBL/GenBank/DDBJ databases">
        <authorList>
            <person name="Tran Van P."/>
        </authorList>
    </citation>
    <scope>NUCLEOTIDE SEQUENCE</scope>
</reference>
<dbReference type="PANTHER" id="PTHR11803:SF39">
    <property type="entry name" value="2-IMINOBUTANOATE_2-IMINOPROPANOATE DEAMINASE"/>
    <property type="match status" value="1"/>
</dbReference>
<name>A0A7R9BS99_9CRUS</name>
<dbReference type="OrthoDB" id="309640at2759"/>
<evidence type="ECO:0000313" key="2">
    <source>
        <dbReference type="Proteomes" id="UP000678499"/>
    </source>
</evidence>
<gene>
    <name evidence="1" type="ORF">NMOB1V02_LOCUS7215</name>
</gene>
<dbReference type="AlphaFoldDB" id="A0A7R9BS99"/>
<proteinExistence type="predicted"/>
<dbReference type="EMBL" id="CAJPEX010001683">
    <property type="protein sequence ID" value="CAG0919698.1"/>
    <property type="molecule type" value="Genomic_DNA"/>
</dbReference>
<sequence>MTASISKLFRQRQVLCTGLVLRSIFSHETHLLKVYFSSTTGKMSEKCCEPGCKKVVMPAGHSPPLAHYSPAILAGDTLYISGQLGIDADGNLVHDTCPVKQTNQAMENMGAILKAAGMSYEHVVKATVLLADIKDSP</sequence>
<dbReference type="CDD" id="cd00448">
    <property type="entry name" value="YjgF_YER057c_UK114_family"/>
    <property type="match status" value="1"/>
</dbReference>
<dbReference type="Gene3D" id="3.30.1330.40">
    <property type="entry name" value="RutC-like"/>
    <property type="match status" value="1"/>
</dbReference>
<evidence type="ECO:0000313" key="1">
    <source>
        <dbReference type="EMBL" id="CAD7279546.1"/>
    </source>
</evidence>
<dbReference type="Proteomes" id="UP000678499">
    <property type="component" value="Unassembled WGS sequence"/>
</dbReference>
<feature type="non-terminal residue" evidence="1">
    <location>
        <position position="1"/>
    </location>
</feature>
<dbReference type="EMBL" id="OA883720">
    <property type="protein sequence ID" value="CAD7279546.1"/>
    <property type="molecule type" value="Genomic_DNA"/>
</dbReference>
<dbReference type="SUPFAM" id="SSF55298">
    <property type="entry name" value="YjgF-like"/>
    <property type="match status" value="1"/>
</dbReference>
<accession>A0A7R9BS99</accession>
<dbReference type="GO" id="GO:0005829">
    <property type="term" value="C:cytosol"/>
    <property type="evidence" value="ECO:0007669"/>
    <property type="project" value="TreeGrafter"/>
</dbReference>